<dbReference type="Proteomes" id="UP000076066">
    <property type="component" value="Chromosome"/>
</dbReference>
<proteinExistence type="predicted"/>
<keyword evidence="1" id="KW-0812">Transmembrane</keyword>
<evidence type="ECO:0000313" key="3">
    <source>
        <dbReference type="Proteomes" id="UP000076066"/>
    </source>
</evidence>
<sequence>MLFPLPDDLVQGSLRGPAFLFDTGPCIAMPDAYIFVFLMNNYMILIVKITLTLSLGVIVYVQFVMDVLCIAWKDVDDDGIGRTFRGSRAERGR</sequence>
<reference evidence="2 3" key="1">
    <citation type="submission" date="2016-02" db="EMBL/GenBank/DDBJ databases">
        <title>Complete Genome of H5569, the type strain of the newly described species Haematospirillium jordaniae.</title>
        <authorList>
            <person name="Nicholson A.C."/>
            <person name="Humrighouse B.W."/>
            <person name="Loparov V."/>
            <person name="McQuiston J.R."/>
        </authorList>
    </citation>
    <scope>NUCLEOTIDE SEQUENCE [LARGE SCALE GENOMIC DNA]</scope>
    <source>
        <strain evidence="2 3">H5569</strain>
    </source>
</reference>
<organism evidence="2 3">
    <name type="scientific">Haematospirillum jordaniae</name>
    <dbReference type="NCBI Taxonomy" id="1549855"/>
    <lineage>
        <taxon>Bacteria</taxon>
        <taxon>Pseudomonadati</taxon>
        <taxon>Pseudomonadota</taxon>
        <taxon>Alphaproteobacteria</taxon>
        <taxon>Rhodospirillales</taxon>
        <taxon>Novispirillaceae</taxon>
        <taxon>Haematospirillum</taxon>
    </lineage>
</organism>
<keyword evidence="3" id="KW-1185">Reference proteome</keyword>
<evidence type="ECO:0000256" key="1">
    <source>
        <dbReference type="SAM" id="Phobius"/>
    </source>
</evidence>
<feature type="transmembrane region" description="Helical" evidence="1">
    <location>
        <begin position="42"/>
        <end position="63"/>
    </location>
</feature>
<name>A0A143DDJ0_9PROT</name>
<dbReference type="STRING" id="1549855.AY555_05985"/>
<dbReference type="EMBL" id="CP014525">
    <property type="protein sequence ID" value="AMW34804.1"/>
    <property type="molecule type" value="Genomic_DNA"/>
</dbReference>
<dbReference type="KEGG" id="hjo:AY555_05985"/>
<evidence type="ECO:0000313" key="2">
    <source>
        <dbReference type="EMBL" id="AMW34804.1"/>
    </source>
</evidence>
<dbReference type="AlphaFoldDB" id="A0A143DDJ0"/>
<accession>A0A143DDJ0</accession>
<keyword evidence="1" id="KW-1133">Transmembrane helix</keyword>
<protein>
    <submittedName>
        <fullName evidence="2">Uncharacterized protein</fullName>
    </submittedName>
</protein>
<keyword evidence="1" id="KW-0472">Membrane</keyword>
<gene>
    <name evidence="2" type="ORF">AY555_05985</name>
</gene>